<protein>
    <submittedName>
        <fullName evidence="3">Uncharacterized protein</fullName>
    </submittedName>
</protein>
<dbReference type="EMBL" id="BAAAMJ010000030">
    <property type="protein sequence ID" value="GAA1918372.1"/>
    <property type="molecule type" value="Genomic_DNA"/>
</dbReference>
<dbReference type="Proteomes" id="UP001501303">
    <property type="component" value="Unassembled WGS sequence"/>
</dbReference>
<feature type="compositionally biased region" description="Basic and acidic residues" evidence="1">
    <location>
        <begin position="1"/>
        <end position="33"/>
    </location>
</feature>
<dbReference type="RefSeq" id="WP_344262299.1">
    <property type="nucleotide sequence ID" value="NZ_BAAAMJ010000030.1"/>
</dbReference>
<feature type="region of interest" description="Disordered" evidence="1">
    <location>
        <begin position="1"/>
        <end position="46"/>
    </location>
</feature>
<reference evidence="3 4" key="1">
    <citation type="journal article" date="2019" name="Int. J. Syst. Evol. Microbiol.">
        <title>The Global Catalogue of Microorganisms (GCM) 10K type strain sequencing project: providing services to taxonomists for standard genome sequencing and annotation.</title>
        <authorList>
            <consortium name="The Broad Institute Genomics Platform"/>
            <consortium name="The Broad Institute Genome Sequencing Center for Infectious Disease"/>
            <person name="Wu L."/>
            <person name="Ma J."/>
        </authorList>
    </citation>
    <scope>NUCLEOTIDE SEQUENCE [LARGE SCALE GENOMIC DNA]</scope>
    <source>
        <strain evidence="3 4">JCM 13581</strain>
    </source>
</reference>
<evidence type="ECO:0000313" key="3">
    <source>
        <dbReference type="EMBL" id="GAA1918372.1"/>
    </source>
</evidence>
<proteinExistence type="predicted"/>
<keyword evidence="2" id="KW-0812">Transmembrane</keyword>
<keyword evidence="2" id="KW-1133">Transmembrane helix</keyword>
<evidence type="ECO:0000256" key="1">
    <source>
        <dbReference type="SAM" id="MobiDB-lite"/>
    </source>
</evidence>
<comment type="caution">
    <text evidence="3">The sequence shown here is derived from an EMBL/GenBank/DDBJ whole genome shotgun (WGS) entry which is preliminary data.</text>
</comment>
<evidence type="ECO:0000256" key="2">
    <source>
        <dbReference type="SAM" id="Phobius"/>
    </source>
</evidence>
<feature type="region of interest" description="Disordered" evidence="1">
    <location>
        <begin position="197"/>
        <end position="224"/>
    </location>
</feature>
<organism evidence="3 4">
    <name type="scientific">Streptomyces sodiiphilus</name>
    <dbReference type="NCBI Taxonomy" id="226217"/>
    <lineage>
        <taxon>Bacteria</taxon>
        <taxon>Bacillati</taxon>
        <taxon>Actinomycetota</taxon>
        <taxon>Actinomycetes</taxon>
        <taxon>Kitasatosporales</taxon>
        <taxon>Streptomycetaceae</taxon>
        <taxon>Streptomyces</taxon>
    </lineage>
</organism>
<feature type="transmembrane region" description="Helical" evidence="2">
    <location>
        <begin position="56"/>
        <end position="79"/>
    </location>
</feature>
<keyword evidence="4" id="KW-1185">Reference proteome</keyword>
<gene>
    <name evidence="3" type="ORF">GCM10009716_29030</name>
</gene>
<sequence length="224" mass="23738">MADRHDVPGRLRAAADAHRADRERMRERVERGMSARPGRAAVPRPARRWPARAPGWLRAAGAAVALALTLVVASVAAGWTAGEPEGPVGPPAASSPPDLRLTAAGTADPASNDYWSQRNVTVRTDEPLTAFSLEIRIARGDARLETTGSFQTLADEDFTRSVVAEGGRLLFRWDLVPGSRIPPGEYLFAAQFGHPSGPRDGAADHFAAEGAGTSGPASLRGEFD</sequence>
<accession>A0ABN2PDN8</accession>
<evidence type="ECO:0000313" key="4">
    <source>
        <dbReference type="Proteomes" id="UP001501303"/>
    </source>
</evidence>
<feature type="compositionally biased region" description="Low complexity" evidence="1">
    <location>
        <begin position="35"/>
        <end position="44"/>
    </location>
</feature>
<keyword evidence="2" id="KW-0472">Membrane</keyword>
<name>A0ABN2PDN8_9ACTN</name>